<feature type="domain" description="Radical SAM core" evidence="13">
    <location>
        <begin position="13"/>
        <end position="162"/>
    </location>
</feature>
<evidence type="ECO:0000256" key="10">
    <source>
        <dbReference type="ARBA" id="ARBA00023014"/>
    </source>
</evidence>
<dbReference type="SUPFAM" id="SSF102114">
    <property type="entry name" value="Radical SAM enzymes"/>
    <property type="match status" value="1"/>
</dbReference>
<evidence type="ECO:0000313" key="16">
    <source>
        <dbReference type="Proteomes" id="UP000053797"/>
    </source>
</evidence>
<accession>A0A0V8GGF8</accession>
<evidence type="ECO:0000313" key="17">
    <source>
        <dbReference type="Proteomes" id="UP001387110"/>
    </source>
</evidence>
<keyword evidence="6" id="KW-0949">S-adenosyl-L-methionine</keyword>
<dbReference type="GO" id="GO:0004748">
    <property type="term" value="F:ribonucleoside-diphosphate reductase activity, thioredoxin disulfide as acceptor"/>
    <property type="evidence" value="ECO:0007669"/>
    <property type="project" value="TreeGrafter"/>
</dbReference>
<comment type="catalytic activity">
    <reaction evidence="11">
        <text>glycyl-[protein] + reduced [flavodoxin] + S-adenosyl-L-methionine = glycin-2-yl radical-[protein] + semiquinone [flavodoxin] + 5'-deoxyadenosine + L-methionine + H(+)</text>
        <dbReference type="Rhea" id="RHEA:61976"/>
        <dbReference type="Rhea" id="RHEA-COMP:10622"/>
        <dbReference type="Rhea" id="RHEA-COMP:14480"/>
        <dbReference type="Rhea" id="RHEA-COMP:15993"/>
        <dbReference type="Rhea" id="RHEA-COMP:15994"/>
        <dbReference type="ChEBI" id="CHEBI:15378"/>
        <dbReference type="ChEBI" id="CHEBI:17319"/>
        <dbReference type="ChEBI" id="CHEBI:29947"/>
        <dbReference type="ChEBI" id="CHEBI:32722"/>
        <dbReference type="ChEBI" id="CHEBI:57618"/>
        <dbReference type="ChEBI" id="CHEBI:57844"/>
        <dbReference type="ChEBI" id="CHEBI:59789"/>
        <dbReference type="ChEBI" id="CHEBI:140311"/>
    </reaction>
</comment>
<dbReference type="InterPro" id="IPR013785">
    <property type="entry name" value="Aldolase_TIM"/>
</dbReference>
<dbReference type="InterPro" id="IPR001989">
    <property type="entry name" value="Radical_activat_CS"/>
</dbReference>
<evidence type="ECO:0000256" key="4">
    <source>
        <dbReference type="ARBA" id="ARBA00014281"/>
    </source>
</evidence>
<evidence type="ECO:0000256" key="11">
    <source>
        <dbReference type="ARBA" id="ARBA00047365"/>
    </source>
</evidence>
<dbReference type="SFLD" id="SFLDF00299">
    <property type="entry name" value="anaerobic_ribonucleoside-triph"/>
    <property type="match status" value="1"/>
</dbReference>
<evidence type="ECO:0000259" key="13">
    <source>
        <dbReference type="PROSITE" id="PS51918"/>
    </source>
</evidence>
<name>A0A0V8GGF8_9BACL</name>
<comment type="cofactor">
    <cofactor evidence="1">
        <name>[4Fe-4S] cluster</name>
        <dbReference type="ChEBI" id="CHEBI:49883"/>
    </cofactor>
</comment>
<reference evidence="14 16" key="1">
    <citation type="journal article" date="2015" name="Int. J. Syst. Evol. Microbiol.">
        <title>Exiguobacterium enclense sp. nov., isolated from sediment.</title>
        <authorList>
            <person name="Dastager S.G."/>
            <person name="Mawlankar R."/>
            <person name="Sonalkar V.V."/>
            <person name="Thorat M.N."/>
            <person name="Mual P."/>
            <person name="Verma A."/>
            <person name="Krishnamurthi S."/>
            <person name="Tang S.K."/>
            <person name="Li W.J."/>
        </authorList>
    </citation>
    <scope>NUCLEOTIDE SEQUENCE [LARGE SCALE GENOMIC DNA]</scope>
    <source>
        <strain evidence="14 16">NIO-1109</strain>
    </source>
</reference>
<dbReference type="GO" id="GO:0051539">
    <property type="term" value="F:4 iron, 4 sulfur cluster binding"/>
    <property type="evidence" value="ECO:0007669"/>
    <property type="project" value="UniProtKB-KW"/>
</dbReference>
<keyword evidence="7" id="KW-0479">Metal-binding</keyword>
<comment type="function">
    <text evidence="2 12">Activation of anaerobic ribonucleoside-triphosphate reductase under anaerobic conditions by generation of an organic free radical, using S-adenosylmethionine and reduced flavodoxin as cosubstrates to produce 5'-deoxy-adenosine.</text>
</comment>
<dbReference type="InterPro" id="IPR034457">
    <property type="entry name" value="Organic_radical-activating"/>
</dbReference>
<organism evidence="14 16">
    <name type="scientific">Exiguobacterium indicum</name>
    <dbReference type="NCBI Taxonomy" id="296995"/>
    <lineage>
        <taxon>Bacteria</taxon>
        <taxon>Bacillati</taxon>
        <taxon>Bacillota</taxon>
        <taxon>Bacilli</taxon>
        <taxon>Bacillales</taxon>
        <taxon>Bacillales Family XII. Incertae Sedis</taxon>
        <taxon>Exiguobacterium</taxon>
    </lineage>
</organism>
<keyword evidence="10" id="KW-0411">Iron-sulfur</keyword>
<evidence type="ECO:0000256" key="1">
    <source>
        <dbReference type="ARBA" id="ARBA00001966"/>
    </source>
</evidence>
<keyword evidence="8 12" id="KW-0560">Oxidoreductase</keyword>
<dbReference type="InterPro" id="IPR058240">
    <property type="entry name" value="rSAM_sf"/>
</dbReference>
<keyword evidence="9" id="KW-0408">Iron</keyword>
<dbReference type="EMBL" id="LNQL01000002">
    <property type="protein sequence ID" value="KSU49360.1"/>
    <property type="molecule type" value="Genomic_DNA"/>
</dbReference>
<evidence type="ECO:0000313" key="15">
    <source>
        <dbReference type="EMBL" id="MEI4462622.1"/>
    </source>
</evidence>
<dbReference type="Gene3D" id="3.20.20.70">
    <property type="entry name" value="Aldolase class I"/>
    <property type="match status" value="1"/>
</dbReference>
<evidence type="ECO:0000256" key="7">
    <source>
        <dbReference type="ARBA" id="ARBA00022723"/>
    </source>
</evidence>
<evidence type="ECO:0000256" key="12">
    <source>
        <dbReference type="PIRNR" id="PIRNR000368"/>
    </source>
</evidence>
<dbReference type="SFLD" id="SFLDS00029">
    <property type="entry name" value="Radical_SAM"/>
    <property type="match status" value="1"/>
</dbReference>
<dbReference type="SFLD" id="SFLDG01066">
    <property type="entry name" value="organic_radical-activating_enz"/>
    <property type="match status" value="1"/>
</dbReference>
<dbReference type="GO" id="GO:0046872">
    <property type="term" value="F:metal ion binding"/>
    <property type="evidence" value="ECO:0007669"/>
    <property type="project" value="UniProtKB-KW"/>
</dbReference>
<dbReference type="Proteomes" id="UP000053797">
    <property type="component" value="Unassembled WGS sequence"/>
</dbReference>
<dbReference type="PANTHER" id="PTHR30352:SF2">
    <property type="entry name" value="ANAEROBIC RIBONUCLEOSIDE-TRIPHOSPHATE REDUCTASE-ACTIVATING PROTEIN"/>
    <property type="match status" value="1"/>
</dbReference>
<evidence type="ECO:0000256" key="9">
    <source>
        <dbReference type="ARBA" id="ARBA00023004"/>
    </source>
</evidence>
<dbReference type="PROSITE" id="PS01087">
    <property type="entry name" value="RADICAL_ACTIVATING"/>
    <property type="match status" value="1"/>
</dbReference>
<comment type="similarity">
    <text evidence="3 12">Belongs to the organic radical-activating enzymes family.</text>
</comment>
<dbReference type="PROSITE" id="PS51918">
    <property type="entry name" value="RADICAL_SAM"/>
    <property type="match status" value="1"/>
</dbReference>
<evidence type="ECO:0000256" key="3">
    <source>
        <dbReference type="ARBA" id="ARBA00009777"/>
    </source>
</evidence>
<dbReference type="InterPro" id="IPR012837">
    <property type="entry name" value="NrdG"/>
</dbReference>
<keyword evidence="5" id="KW-0004">4Fe-4S</keyword>
<dbReference type="EMBL" id="JBAWKY010000002">
    <property type="protein sequence ID" value="MEI4462622.1"/>
    <property type="molecule type" value="Genomic_DNA"/>
</dbReference>
<evidence type="ECO:0000256" key="2">
    <source>
        <dbReference type="ARBA" id="ARBA00003852"/>
    </source>
</evidence>
<gene>
    <name evidence="14" type="ORF">AS033_08315</name>
    <name evidence="15" type="ORF">SZL87_09325</name>
</gene>
<proteinExistence type="inferred from homology"/>
<reference evidence="15 17" key="2">
    <citation type="submission" date="2023-12" db="EMBL/GenBank/DDBJ databases">
        <authorList>
            <person name="Easwaran N."/>
            <person name="Lazarus H.P.S."/>
        </authorList>
    </citation>
    <scope>NUCLEOTIDE SEQUENCE [LARGE SCALE GENOMIC DNA]</scope>
    <source>
        <strain evidence="15 17">VIT-2023</strain>
    </source>
</reference>
<dbReference type="InterPro" id="IPR007197">
    <property type="entry name" value="rSAM"/>
</dbReference>
<dbReference type="GO" id="GO:0043365">
    <property type="term" value="F:[formate-C-acetyltransferase]-activating enzyme activity"/>
    <property type="evidence" value="ECO:0007669"/>
    <property type="project" value="InterPro"/>
</dbReference>
<protein>
    <recommendedName>
        <fullName evidence="4 12">Anaerobic ribonucleoside-triphosphate reductase-activating protein</fullName>
        <ecNumber evidence="12">1.97.1.-</ecNumber>
    </recommendedName>
</protein>
<dbReference type="OrthoDB" id="9782387at2"/>
<keyword evidence="17" id="KW-1185">Reference proteome</keyword>
<evidence type="ECO:0000256" key="5">
    <source>
        <dbReference type="ARBA" id="ARBA00022485"/>
    </source>
</evidence>
<dbReference type="EC" id="1.97.1.-" evidence="12"/>
<dbReference type="Proteomes" id="UP001387110">
    <property type="component" value="Unassembled WGS sequence"/>
</dbReference>
<dbReference type="RefSeq" id="WP_058265172.1">
    <property type="nucleotide sequence ID" value="NZ_FMYN01000002.1"/>
</dbReference>
<dbReference type="AlphaFoldDB" id="A0A0V8GGF8"/>
<comment type="caution">
    <text evidence="14">The sequence shown here is derived from an EMBL/GenBank/DDBJ whole genome shotgun (WGS) entry which is preliminary data.</text>
</comment>
<dbReference type="CDD" id="cd01335">
    <property type="entry name" value="Radical_SAM"/>
    <property type="match status" value="1"/>
</dbReference>
<dbReference type="SFLD" id="SFLDG01063">
    <property type="entry name" value="activating_enzymes__group_1"/>
    <property type="match status" value="1"/>
</dbReference>
<sequence length="162" mass="18424">MLRVLSLHPDSVVDGPGLRTVLFLAGCPHHCVGCHNPSSWDPTGGVEWTIEETVERIQAIGNRRLTLSGGEPMLQAAALVQLLERLGPDYDVILYTGYVLEEILRRQRWYPLILRLDGLIDGPFILSKLDRTTRFRGSTNQRIYDRQQLQKRVLHENKNSPV</sequence>
<evidence type="ECO:0000313" key="14">
    <source>
        <dbReference type="EMBL" id="KSU49360.1"/>
    </source>
</evidence>
<evidence type="ECO:0000256" key="8">
    <source>
        <dbReference type="ARBA" id="ARBA00023002"/>
    </source>
</evidence>
<dbReference type="PANTHER" id="PTHR30352">
    <property type="entry name" value="PYRUVATE FORMATE-LYASE-ACTIVATING ENZYME"/>
    <property type="match status" value="1"/>
</dbReference>
<dbReference type="PIRSF" id="PIRSF000368">
    <property type="entry name" value="NrdG"/>
    <property type="match status" value="1"/>
</dbReference>
<evidence type="ECO:0000256" key="6">
    <source>
        <dbReference type="ARBA" id="ARBA00022691"/>
    </source>
</evidence>
<dbReference type="Pfam" id="PF13353">
    <property type="entry name" value="Fer4_12"/>
    <property type="match status" value="1"/>
</dbReference>